<comment type="caution">
    <text evidence="2">The sequence shown here is derived from an EMBL/GenBank/DDBJ whole genome shotgun (WGS) entry which is preliminary data.</text>
</comment>
<dbReference type="EMBL" id="SPMX01000062">
    <property type="protein sequence ID" value="NMQ07069.1"/>
    <property type="molecule type" value="Genomic_DNA"/>
</dbReference>
<dbReference type="SUPFAM" id="SSF88723">
    <property type="entry name" value="PIN domain-like"/>
    <property type="match status" value="1"/>
</dbReference>
<name>A0ABX1TBM0_9PROT</name>
<organism evidence="2 3">
    <name type="scientific">Candidatus Accumulibacter contiguus</name>
    <dbReference type="NCBI Taxonomy" id="2954381"/>
    <lineage>
        <taxon>Bacteria</taxon>
        <taxon>Pseudomonadati</taxon>
        <taxon>Pseudomonadota</taxon>
        <taxon>Betaproteobacteria</taxon>
        <taxon>Candidatus Accumulibacter</taxon>
    </lineage>
</organism>
<dbReference type="Pfam" id="PF01850">
    <property type="entry name" value="PIN"/>
    <property type="match status" value="1"/>
</dbReference>
<accession>A0ABX1TBM0</accession>
<proteinExistence type="predicted"/>
<evidence type="ECO:0000313" key="2">
    <source>
        <dbReference type="EMBL" id="NMQ07069.1"/>
    </source>
</evidence>
<evidence type="ECO:0000313" key="3">
    <source>
        <dbReference type="Proteomes" id="UP000886469"/>
    </source>
</evidence>
<dbReference type="CDD" id="cd18692">
    <property type="entry name" value="PIN_VapC-like"/>
    <property type="match status" value="1"/>
</dbReference>
<evidence type="ECO:0000259" key="1">
    <source>
        <dbReference type="Pfam" id="PF01850"/>
    </source>
</evidence>
<reference evidence="2" key="1">
    <citation type="submission" date="2019-03" db="EMBL/GenBank/DDBJ databases">
        <title>Metabolic reconstructions from genomes of highly enriched 'Candidatus Accumulibacter' and 'Candidatus Competibacter' bioreactor populations.</title>
        <authorList>
            <person name="Annavajhala M.K."/>
            <person name="Welles L."/>
            <person name="Abbas B."/>
            <person name="Sorokin D."/>
            <person name="Park H."/>
            <person name="Van Loosdrecht M."/>
            <person name="Chandran K."/>
        </authorList>
    </citation>
    <scope>NUCLEOTIDE SEQUENCE</scope>
    <source>
        <strain evidence="2">SBR_L</strain>
    </source>
</reference>
<protein>
    <submittedName>
        <fullName evidence="2">PIN domain-containing protein</fullName>
    </submittedName>
</protein>
<dbReference type="InterPro" id="IPR002716">
    <property type="entry name" value="PIN_dom"/>
</dbReference>
<sequence length="118" mass="13635">MTARFFADTNIAVYSLDEDSDKRQRCFEILRRRPVISVQVINEFLSVLLSKHRIDRPAANRLGQILLRRCEVVPITADVTLQAMYVGERYQISHWDALTGARWCCGWWGLQAMLPQPA</sequence>
<dbReference type="Proteomes" id="UP000886469">
    <property type="component" value="Unassembled WGS sequence"/>
</dbReference>
<gene>
    <name evidence="2" type="ORF">E4Q08_18385</name>
</gene>
<dbReference type="InterPro" id="IPR029060">
    <property type="entry name" value="PIN-like_dom_sf"/>
</dbReference>
<feature type="domain" description="PIN" evidence="1">
    <location>
        <begin position="6"/>
        <end position="99"/>
    </location>
</feature>
<dbReference type="Gene3D" id="3.40.50.1010">
    <property type="entry name" value="5'-nuclease"/>
    <property type="match status" value="1"/>
</dbReference>
<keyword evidence="3" id="KW-1185">Reference proteome</keyword>
<dbReference type="RefSeq" id="WP_169071438.1">
    <property type="nucleotide sequence ID" value="NZ_JAZKUC010000001.1"/>
</dbReference>